<keyword evidence="4" id="KW-1185">Reference proteome</keyword>
<proteinExistence type="predicted"/>
<feature type="domain" description="F-box" evidence="2">
    <location>
        <begin position="35"/>
        <end position="83"/>
    </location>
</feature>
<dbReference type="AlphaFoldDB" id="A0A1X6N2K5"/>
<feature type="region of interest" description="Disordered" evidence="1">
    <location>
        <begin position="1"/>
        <end position="31"/>
    </location>
</feature>
<gene>
    <name evidence="3" type="ORF">POSPLADRAFT_1140994</name>
</gene>
<dbReference type="STRING" id="670580.A0A1X6N2K5"/>
<evidence type="ECO:0000313" key="3">
    <source>
        <dbReference type="EMBL" id="OSX62824.1"/>
    </source>
</evidence>
<sequence>MKEHPMREQRKRIRFGSPSDRQSASQPEQPHPFHAKSLLSIPAEILGIILDELDARDLYTCMLVCKVLAAHIWNTTSLVYKMELAVAHVENGPPNNLCSADRLASLRELQRSWREPHFPRIWTVPCDSVFWSASCGVLALTSVWGSLQLYQVPSQLLGVPEKQWHIENSDTEMLVVMFEFDLTQDLVVFVQANDGMYQCLHPRSLSKPSEKHPLAATPHLVPFDFYFDDCPCCLYVQGDTIGWLVYDHEERVSSFQLWNWKTGRQILHIVTRENEAPCTTFMFLDHRRVLVTRLDQLEVYAFDADAADSHVEPSRICTFKLPEAARDAEYLRSSFLAQNHSNVQSSPDRRPAFRTPEKHELFMVYTLLCKRHAHVGTGFVFMVAAPVILCRIEHAYPGQCFAWDDWGSLDTRVIELPEGHVDTFVDVRGTKAVLAYMIDGDITQLQVKVLETNLDIIRQELRNDECGSAVYETEPSPYGAEGARPG</sequence>
<dbReference type="OrthoDB" id="3256413at2759"/>
<dbReference type="GeneID" id="36330191"/>
<protein>
    <recommendedName>
        <fullName evidence="2">F-box domain-containing protein</fullName>
    </recommendedName>
</protein>
<feature type="compositionally biased region" description="Polar residues" evidence="1">
    <location>
        <begin position="19"/>
        <end position="28"/>
    </location>
</feature>
<dbReference type="InterPro" id="IPR001810">
    <property type="entry name" value="F-box_dom"/>
</dbReference>
<dbReference type="InterPro" id="IPR036047">
    <property type="entry name" value="F-box-like_dom_sf"/>
</dbReference>
<evidence type="ECO:0000259" key="2">
    <source>
        <dbReference type="PROSITE" id="PS50181"/>
    </source>
</evidence>
<dbReference type="PROSITE" id="PS50181">
    <property type="entry name" value="FBOX"/>
    <property type="match status" value="1"/>
</dbReference>
<reference evidence="3 4" key="1">
    <citation type="submission" date="2017-04" db="EMBL/GenBank/DDBJ databases">
        <title>Genome Sequence of the Model Brown-Rot Fungus Postia placenta SB12.</title>
        <authorList>
            <consortium name="DOE Joint Genome Institute"/>
            <person name="Gaskell J."/>
            <person name="Kersten P."/>
            <person name="Larrondo L.F."/>
            <person name="Canessa P."/>
            <person name="Martinez D."/>
            <person name="Hibbett D."/>
            <person name="Schmoll M."/>
            <person name="Kubicek C.P."/>
            <person name="Martinez A.T."/>
            <person name="Yadav J."/>
            <person name="Master E."/>
            <person name="Magnuson J.K."/>
            <person name="James T."/>
            <person name="Yaver D."/>
            <person name="Berka R."/>
            <person name="Labutti K."/>
            <person name="Lipzen A."/>
            <person name="Aerts A."/>
            <person name="Barry K."/>
            <person name="Henrissat B."/>
            <person name="Blanchette R."/>
            <person name="Grigoriev I."/>
            <person name="Cullen D."/>
        </authorList>
    </citation>
    <scope>NUCLEOTIDE SEQUENCE [LARGE SCALE GENOMIC DNA]</scope>
    <source>
        <strain evidence="3 4">MAD-698-R-SB12</strain>
    </source>
</reference>
<dbReference type="EMBL" id="KZ110596">
    <property type="protein sequence ID" value="OSX62824.1"/>
    <property type="molecule type" value="Genomic_DNA"/>
</dbReference>
<dbReference type="SUPFAM" id="SSF81383">
    <property type="entry name" value="F-box domain"/>
    <property type="match status" value="1"/>
</dbReference>
<dbReference type="Proteomes" id="UP000194127">
    <property type="component" value="Unassembled WGS sequence"/>
</dbReference>
<dbReference type="RefSeq" id="XP_024339618.1">
    <property type="nucleotide sequence ID" value="XM_024485242.1"/>
</dbReference>
<organism evidence="3 4">
    <name type="scientific">Postia placenta MAD-698-R-SB12</name>
    <dbReference type="NCBI Taxonomy" id="670580"/>
    <lineage>
        <taxon>Eukaryota</taxon>
        <taxon>Fungi</taxon>
        <taxon>Dikarya</taxon>
        <taxon>Basidiomycota</taxon>
        <taxon>Agaricomycotina</taxon>
        <taxon>Agaricomycetes</taxon>
        <taxon>Polyporales</taxon>
        <taxon>Adustoporiaceae</taxon>
        <taxon>Rhodonia</taxon>
    </lineage>
</organism>
<dbReference type="CDD" id="cd09917">
    <property type="entry name" value="F-box_SF"/>
    <property type="match status" value="1"/>
</dbReference>
<evidence type="ECO:0000313" key="4">
    <source>
        <dbReference type="Proteomes" id="UP000194127"/>
    </source>
</evidence>
<name>A0A1X6N2K5_9APHY</name>
<accession>A0A1X6N2K5</accession>
<evidence type="ECO:0000256" key="1">
    <source>
        <dbReference type="SAM" id="MobiDB-lite"/>
    </source>
</evidence>
<dbReference type="Pfam" id="PF12937">
    <property type="entry name" value="F-box-like"/>
    <property type="match status" value="1"/>
</dbReference>